<accession>A0ABD6EXA8</accession>
<evidence type="ECO:0000313" key="1">
    <source>
        <dbReference type="EMBL" id="MFH4983742.1"/>
    </source>
</evidence>
<evidence type="ECO:0000313" key="2">
    <source>
        <dbReference type="Proteomes" id="UP001608902"/>
    </source>
</evidence>
<dbReference type="Gene3D" id="2.40.50.100">
    <property type="match status" value="1"/>
</dbReference>
<dbReference type="InterPro" id="IPR011053">
    <property type="entry name" value="Single_hybrid_motif"/>
</dbReference>
<dbReference type="EMBL" id="JBGFUD010013576">
    <property type="protein sequence ID" value="MFH4983742.1"/>
    <property type="molecule type" value="Genomic_DNA"/>
</dbReference>
<keyword evidence="2" id="KW-1185">Reference proteome</keyword>
<comment type="caution">
    <text evidence="1">The sequence shown here is derived from an EMBL/GenBank/DDBJ whole genome shotgun (WGS) entry which is preliminary data.</text>
</comment>
<dbReference type="PANTHER" id="PTHR13651">
    <property type="entry name" value="PROTEIN ABITRAM"/>
    <property type="match status" value="1"/>
</dbReference>
<organism evidence="1 2">
    <name type="scientific">Gnathostoma spinigerum</name>
    <dbReference type="NCBI Taxonomy" id="75299"/>
    <lineage>
        <taxon>Eukaryota</taxon>
        <taxon>Metazoa</taxon>
        <taxon>Ecdysozoa</taxon>
        <taxon>Nematoda</taxon>
        <taxon>Chromadorea</taxon>
        <taxon>Rhabditida</taxon>
        <taxon>Spirurina</taxon>
        <taxon>Gnathostomatomorpha</taxon>
        <taxon>Gnathostomatoidea</taxon>
        <taxon>Gnathostomatidae</taxon>
        <taxon>Gnathostoma</taxon>
    </lineage>
</organism>
<reference evidence="1 2" key="1">
    <citation type="submission" date="2024-08" db="EMBL/GenBank/DDBJ databases">
        <title>Gnathostoma spinigerum genome.</title>
        <authorList>
            <person name="Gonzalez-Bertolin B."/>
            <person name="Monzon S."/>
            <person name="Zaballos A."/>
            <person name="Jimenez P."/>
            <person name="Dekumyoy P."/>
            <person name="Varona S."/>
            <person name="Cuesta I."/>
            <person name="Sumanam S."/>
            <person name="Adisakwattana P."/>
            <person name="Gasser R.B."/>
            <person name="Hernandez-Gonzalez A."/>
            <person name="Young N.D."/>
            <person name="Perteguer M.J."/>
        </authorList>
    </citation>
    <scope>NUCLEOTIDE SEQUENCE [LARGE SCALE GENOMIC DNA]</scope>
    <source>
        <strain evidence="1">AL3</strain>
        <tissue evidence="1">Liver</tissue>
    </source>
</reference>
<evidence type="ECO:0008006" key="3">
    <source>
        <dbReference type="Google" id="ProtNLM"/>
    </source>
</evidence>
<protein>
    <recommendedName>
        <fullName evidence="3">Protein Abitram</fullName>
    </recommendedName>
</protein>
<sequence length="143" mass="16656">MIRHSSHVLREYHRYVREGNADVCYLRHPSGVTVVVLKKDHAVMKKKVKKIEWNTNPKKNKGIDRSKQSVIGKRKKGGLFLQPETRLCIIQCEDDTEYHIRAGIRGRLVEVNQRLSQEPELIQLAPENQGYLAILMSYTNEKY</sequence>
<proteinExistence type="predicted"/>
<name>A0ABD6EXA8_9BILA</name>
<dbReference type="SUPFAM" id="SSF51230">
    <property type="entry name" value="Single hybrid motif"/>
    <property type="match status" value="1"/>
</dbReference>
<dbReference type="AlphaFoldDB" id="A0ABD6EXA8"/>
<dbReference type="InterPro" id="IPR039169">
    <property type="entry name" value="Abitram"/>
</dbReference>
<dbReference type="PANTHER" id="PTHR13651:SF0">
    <property type="entry name" value="PROTEIN ABITRAM"/>
    <property type="match status" value="1"/>
</dbReference>
<gene>
    <name evidence="1" type="ORF">AB6A40_010451</name>
</gene>
<dbReference type="Proteomes" id="UP001608902">
    <property type="component" value="Unassembled WGS sequence"/>
</dbReference>